<reference evidence="1" key="1">
    <citation type="submission" date="2023-01" db="EMBL/GenBank/DDBJ databases">
        <title>Genome assembly of the deep-sea coral Lophelia pertusa.</title>
        <authorList>
            <person name="Herrera S."/>
            <person name="Cordes E."/>
        </authorList>
    </citation>
    <scope>NUCLEOTIDE SEQUENCE</scope>
    <source>
        <strain evidence="1">USNM1676648</strain>
        <tissue evidence="1">Polyp</tissue>
    </source>
</reference>
<dbReference type="Proteomes" id="UP001163046">
    <property type="component" value="Unassembled WGS sequence"/>
</dbReference>
<protein>
    <submittedName>
        <fullName evidence="1">Axonal fasciculation</fullName>
    </submittedName>
</protein>
<proteinExistence type="predicted"/>
<organism evidence="1 2">
    <name type="scientific">Desmophyllum pertusum</name>
    <dbReference type="NCBI Taxonomy" id="174260"/>
    <lineage>
        <taxon>Eukaryota</taxon>
        <taxon>Metazoa</taxon>
        <taxon>Cnidaria</taxon>
        <taxon>Anthozoa</taxon>
        <taxon>Hexacorallia</taxon>
        <taxon>Scleractinia</taxon>
        <taxon>Caryophylliina</taxon>
        <taxon>Caryophylliidae</taxon>
        <taxon>Desmophyllum</taxon>
    </lineage>
</organism>
<dbReference type="AlphaFoldDB" id="A0A9X0CET0"/>
<gene>
    <name evidence="1" type="primary">NCAM2_6</name>
    <name evidence="1" type="ORF">OS493_018289</name>
</gene>
<comment type="caution">
    <text evidence="1">The sequence shown here is derived from an EMBL/GenBank/DDBJ whole genome shotgun (WGS) entry which is preliminary data.</text>
</comment>
<sequence>MDSDGQVIVVKKTIKLYVRSAPKIDTIASPTPVYSFVGITRAVTVTCTFLGTQYQQ</sequence>
<dbReference type="OrthoDB" id="6021834at2759"/>
<evidence type="ECO:0000313" key="1">
    <source>
        <dbReference type="EMBL" id="KAJ7333114.1"/>
    </source>
</evidence>
<evidence type="ECO:0000313" key="2">
    <source>
        <dbReference type="Proteomes" id="UP001163046"/>
    </source>
</evidence>
<dbReference type="EMBL" id="MU827787">
    <property type="protein sequence ID" value="KAJ7333114.1"/>
    <property type="molecule type" value="Genomic_DNA"/>
</dbReference>
<keyword evidence="2" id="KW-1185">Reference proteome</keyword>
<accession>A0A9X0CET0</accession>
<name>A0A9X0CET0_9CNID</name>